<evidence type="ECO:0008006" key="3">
    <source>
        <dbReference type="Google" id="ProtNLM"/>
    </source>
</evidence>
<comment type="caution">
    <text evidence="1">The sequence shown here is derived from an EMBL/GenBank/DDBJ whole genome shotgun (WGS) entry which is preliminary data.</text>
</comment>
<dbReference type="AlphaFoldDB" id="A0A512NJX8"/>
<dbReference type="OrthoDB" id="9777645at2"/>
<dbReference type="Proteomes" id="UP000321058">
    <property type="component" value="Unassembled WGS sequence"/>
</dbReference>
<accession>A0A512NJX8</accession>
<protein>
    <recommendedName>
        <fullName evidence="3">YcjX family protein</fullName>
    </recommendedName>
</protein>
<dbReference type="PIRSF" id="PIRSF019381">
    <property type="entry name" value="YcjX"/>
    <property type="match status" value="1"/>
</dbReference>
<reference evidence="1 2" key="1">
    <citation type="submission" date="2019-07" db="EMBL/GenBank/DDBJ databases">
        <title>Whole genome shotgun sequence of Reyranella soli NBRC 108950.</title>
        <authorList>
            <person name="Hosoyama A."/>
            <person name="Uohara A."/>
            <person name="Ohji S."/>
            <person name="Ichikawa N."/>
        </authorList>
    </citation>
    <scope>NUCLEOTIDE SEQUENCE [LARGE SCALE GENOMIC DNA]</scope>
    <source>
        <strain evidence="1 2">NBRC 108950</strain>
    </source>
</reference>
<dbReference type="RefSeq" id="WP_147154616.1">
    <property type="nucleotide sequence ID" value="NZ_BKAJ01000123.1"/>
</dbReference>
<evidence type="ECO:0000313" key="2">
    <source>
        <dbReference type="Proteomes" id="UP000321058"/>
    </source>
</evidence>
<name>A0A512NJX8_9HYPH</name>
<dbReference type="Pfam" id="PF04317">
    <property type="entry name" value="DUF463"/>
    <property type="match status" value="1"/>
</dbReference>
<gene>
    <name evidence="1" type="primary">ycjX</name>
    <name evidence="1" type="ORF">RSO01_64240</name>
</gene>
<dbReference type="EMBL" id="BKAJ01000123">
    <property type="protein sequence ID" value="GEP59258.1"/>
    <property type="molecule type" value="Genomic_DNA"/>
</dbReference>
<dbReference type="PANTHER" id="PTHR38605">
    <property type="entry name" value="ATPASE-RELATED"/>
    <property type="match status" value="1"/>
</dbReference>
<proteinExistence type="predicted"/>
<keyword evidence="2" id="KW-1185">Reference proteome</keyword>
<dbReference type="PANTHER" id="PTHR38605:SF1">
    <property type="entry name" value="ATPASE"/>
    <property type="match status" value="1"/>
</dbReference>
<organism evidence="1 2">
    <name type="scientific">Reyranella soli</name>
    <dbReference type="NCBI Taxonomy" id="1230389"/>
    <lineage>
        <taxon>Bacteria</taxon>
        <taxon>Pseudomonadati</taxon>
        <taxon>Pseudomonadota</taxon>
        <taxon>Alphaproteobacteria</taxon>
        <taxon>Hyphomicrobiales</taxon>
        <taxon>Reyranellaceae</taxon>
        <taxon>Reyranella</taxon>
    </lineage>
</organism>
<sequence>MSPFTWLPGLAADSLSAIASALASVSPLNQAGYRIAVTGLQRSGKTVFVTSFVHALLHAKDAPVEAFPFFPWRERVREVELQDIPGLPAFPYRDRLADLLAEPPHWPAPTEGLSAVRVRLRLAPAARLDRRLLEPQTLHLDLIDYPGEWLLDLPLLSLDYEEWSAEMEELANAGKRTALSVQWSAQARALDPAAKEDPFALAHIGSAYVDYLKRCRSEGLSFLQPGRFLGGTAPLETLFFPLSRARSSRSGTNGAALARRYEAYRKLVRRFYEQVFGRLRRQVLLVDLLTALQQGQESFADLALATRTVVEAFEDLRHPLAKVLPIGRLDRLSLVATKADHITSGQLNNLVGLLRDMLGEPFMRANARQSGLLAIASVRATAQVTRLWQGEAMQFLRGVPRGRSDAVEVRPGEIPGQIPDRGSWPGFVFNIRDFEPPRLGAPFEKPLPHINLDKVLQSLIA</sequence>
<evidence type="ECO:0000313" key="1">
    <source>
        <dbReference type="EMBL" id="GEP59258.1"/>
    </source>
</evidence>
<dbReference type="InterPro" id="IPR007413">
    <property type="entry name" value="YcjX-like"/>
</dbReference>